<keyword evidence="2" id="KW-0238">DNA-binding</keyword>
<dbReference type="Gene3D" id="1.10.260.40">
    <property type="entry name" value="lambda repressor-like DNA-binding domains"/>
    <property type="match status" value="1"/>
</dbReference>
<accession>A0A0R1RZM7</accession>
<dbReference type="PATRIC" id="fig|1423747.3.peg.1953"/>
<evidence type="ECO:0000256" key="3">
    <source>
        <dbReference type="ARBA" id="ARBA00023163"/>
    </source>
</evidence>
<evidence type="ECO:0000256" key="1">
    <source>
        <dbReference type="ARBA" id="ARBA00023015"/>
    </source>
</evidence>
<dbReference type="PROSITE" id="PS50932">
    <property type="entry name" value="HTH_LACI_2"/>
    <property type="match status" value="1"/>
</dbReference>
<protein>
    <submittedName>
        <fullName evidence="5">Bacterial regulatory s, lacI family protein</fullName>
    </submittedName>
</protein>
<dbReference type="OrthoDB" id="9798934at2"/>
<dbReference type="InterPro" id="IPR010982">
    <property type="entry name" value="Lambda_DNA-bd_dom_sf"/>
</dbReference>
<sequence length="313" mass="35102">MPTIRDIARQSGYSVSTVSRVLNHQKYVSKPAQQAVEKVIKALDYVPNSLARDLSFGQNKNIGVVLPHNDHPYFNQLLNGIMDAAFTSGYHIVLLPSEYNQTVELDYLEQLKRKNFSALIFTSHGLPLSVLAQYAQYGQIVCCEDTGDYHLSAVYSNREPAYLAAFKHLATLKVRQIAILLSRNLEQSPTSSAIMAAYQQVFHHKPAEKLVIGGMTSFNDGYQAAKTLHARQSDIDCFFTNGDDIATGVRQYYLDQGLTSPLLFGQENQLSSFLLQFPTIDHHFFTVGQKAFEVALSTEHQKFSFESELIVPK</sequence>
<dbReference type="Pfam" id="PF00532">
    <property type="entry name" value="Peripla_BP_1"/>
    <property type="match status" value="1"/>
</dbReference>
<dbReference type="InterPro" id="IPR028082">
    <property type="entry name" value="Peripla_BP_I"/>
</dbReference>
<dbReference type="GO" id="GO:0000976">
    <property type="term" value="F:transcription cis-regulatory region binding"/>
    <property type="evidence" value="ECO:0007669"/>
    <property type="project" value="TreeGrafter"/>
</dbReference>
<dbReference type="CDD" id="cd06286">
    <property type="entry name" value="PBP1_CcpB-like"/>
    <property type="match status" value="1"/>
</dbReference>
<organism evidence="5 6">
    <name type="scientific">Latilactobacillus fuchuensis DSM 14340 = JCM 11249</name>
    <dbReference type="NCBI Taxonomy" id="1423747"/>
    <lineage>
        <taxon>Bacteria</taxon>
        <taxon>Bacillati</taxon>
        <taxon>Bacillota</taxon>
        <taxon>Bacilli</taxon>
        <taxon>Lactobacillales</taxon>
        <taxon>Lactobacillaceae</taxon>
        <taxon>Latilactobacillus</taxon>
    </lineage>
</organism>
<dbReference type="InterPro" id="IPR001761">
    <property type="entry name" value="Peripla_BP/Lac1_sug-bd_dom"/>
</dbReference>
<dbReference type="InterPro" id="IPR000843">
    <property type="entry name" value="HTH_LacI"/>
</dbReference>
<dbReference type="SUPFAM" id="SSF47413">
    <property type="entry name" value="lambda repressor-like DNA-binding domains"/>
    <property type="match status" value="1"/>
</dbReference>
<dbReference type="Proteomes" id="UP000051264">
    <property type="component" value="Unassembled WGS sequence"/>
</dbReference>
<evidence type="ECO:0000313" key="5">
    <source>
        <dbReference type="EMBL" id="KRL59059.1"/>
    </source>
</evidence>
<dbReference type="SMART" id="SM00354">
    <property type="entry name" value="HTH_LACI"/>
    <property type="match status" value="1"/>
</dbReference>
<feature type="domain" description="HTH lacI-type" evidence="4">
    <location>
        <begin position="2"/>
        <end position="56"/>
    </location>
</feature>
<name>A0A0R1RZM7_9LACO</name>
<dbReference type="PANTHER" id="PTHR30146">
    <property type="entry name" value="LACI-RELATED TRANSCRIPTIONAL REPRESSOR"/>
    <property type="match status" value="1"/>
</dbReference>
<dbReference type="eggNOG" id="COG1609">
    <property type="taxonomic scope" value="Bacteria"/>
</dbReference>
<dbReference type="Gene3D" id="3.40.50.2300">
    <property type="match status" value="2"/>
</dbReference>
<dbReference type="CDD" id="cd01392">
    <property type="entry name" value="HTH_LacI"/>
    <property type="match status" value="1"/>
</dbReference>
<keyword evidence="1" id="KW-0805">Transcription regulation</keyword>
<evidence type="ECO:0000259" key="4">
    <source>
        <dbReference type="PROSITE" id="PS50932"/>
    </source>
</evidence>
<dbReference type="GO" id="GO:0003700">
    <property type="term" value="F:DNA-binding transcription factor activity"/>
    <property type="evidence" value="ECO:0007669"/>
    <property type="project" value="TreeGrafter"/>
</dbReference>
<reference evidence="5 6" key="1">
    <citation type="journal article" date="2015" name="Genome Announc.">
        <title>Expanding the biotechnology potential of lactobacilli through comparative genomics of 213 strains and associated genera.</title>
        <authorList>
            <person name="Sun Z."/>
            <person name="Harris H.M."/>
            <person name="McCann A."/>
            <person name="Guo C."/>
            <person name="Argimon S."/>
            <person name="Zhang W."/>
            <person name="Yang X."/>
            <person name="Jeffery I.B."/>
            <person name="Cooney J.C."/>
            <person name="Kagawa T.F."/>
            <person name="Liu W."/>
            <person name="Song Y."/>
            <person name="Salvetti E."/>
            <person name="Wrobel A."/>
            <person name="Rasinkangas P."/>
            <person name="Parkhill J."/>
            <person name="Rea M.C."/>
            <person name="O'Sullivan O."/>
            <person name="Ritari J."/>
            <person name="Douillard F.P."/>
            <person name="Paul Ross R."/>
            <person name="Yang R."/>
            <person name="Briner A.E."/>
            <person name="Felis G.E."/>
            <person name="de Vos W.M."/>
            <person name="Barrangou R."/>
            <person name="Klaenhammer T.R."/>
            <person name="Caufield P.W."/>
            <person name="Cui Y."/>
            <person name="Zhang H."/>
            <person name="O'Toole P.W."/>
        </authorList>
    </citation>
    <scope>NUCLEOTIDE SEQUENCE [LARGE SCALE GENOMIC DNA]</scope>
    <source>
        <strain evidence="5 6">DSM 14340</strain>
    </source>
</reference>
<dbReference type="STRING" id="1423747.FC69_GL001923"/>
<dbReference type="EMBL" id="AZEX01000056">
    <property type="protein sequence ID" value="KRL59059.1"/>
    <property type="molecule type" value="Genomic_DNA"/>
</dbReference>
<proteinExistence type="predicted"/>
<dbReference type="PANTHER" id="PTHR30146:SF105">
    <property type="entry name" value="CATABOLITE CONTROL PROTEIN B"/>
    <property type="match status" value="1"/>
</dbReference>
<dbReference type="AlphaFoldDB" id="A0A0R1RZM7"/>
<evidence type="ECO:0000313" key="6">
    <source>
        <dbReference type="Proteomes" id="UP000051264"/>
    </source>
</evidence>
<keyword evidence="3" id="KW-0804">Transcription</keyword>
<evidence type="ECO:0000256" key="2">
    <source>
        <dbReference type="ARBA" id="ARBA00023125"/>
    </source>
</evidence>
<comment type="caution">
    <text evidence="5">The sequence shown here is derived from an EMBL/GenBank/DDBJ whole genome shotgun (WGS) entry which is preliminary data.</text>
</comment>
<dbReference type="RefSeq" id="WP_025083245.1">
    <property type="nucleotide sequence ID" value="NZ_AZEX01000056.1"/>
</dbReference>
<dbReference type="SUPFAM" id="SSF53822">
    <property type="entry name" value="Periplasmic binding protein-like I"/>
    <property type="match status" value="1"/>
</dbReference>
<dbReference type="Pfam" id="PF00356">
    <property type="entry name" value="LacI"/>
    <property type="match status" value="1"/>
</dbReference>
<gene>
    <name evidence="5" type="ORF">FC69_GL001923</name>
</gene>